<dbReference type="Proteomes" id="UP001152888">
    <property type="component" value="Unassembled WGS sequence"/>
</dbReference>
<evidence type="ECO:0000313" key="3">
    <source>
        <dbReference type="Proteomes" id="UP001152888"/>
    </source>
</evidence>
<keyword evidence="3" id="KW-1185">Reference proteome</keyword>
<dbReference type="AlphaFoldDB" id="A0A9P0NU24"/>
<dbReference type="EMBL" id="CAKOFQ010006664">
    <property type="protein sequence ID" value="CAH1956257.1"/>
    <property type="molecule type" value="Genomic_DNA"/>
</dbReference>
<feature type="compositionally biased region" description="Low complexity" evidence="1">
    <location>
        <begin position="1"/>
        <end position="11"/>
    </location>
</feature>
<organism evidence="2 3">
    <name type="scientific">Acanthoscelides obtectus</name>
    <name type="common">Bean weevil</name>
    <name type="synonym">Bruchus obtectus</name>
    <dbReference type="NCBI Taxonomy" id="200917"/>
    <lineage>
        <taxon>Eukaryota</taxon>
        <taxon>Metazoa</taxon>
        <taxon>Ecdysozoa</taxon>
        <taxon>Arthropoda</taxon>
        <taxon>Hexapoda</taxon>
        <taxon>Insecta</taxon>
        <taxon>Pterygota</taxon>
        <taxon>Neoptera</taxon>
        <taxon>Endopterygota</taxon>
        <taxon>Coleoptera</taxon>
        <taxon>Polyphaga</taxon>
        <taxon>Cucujiformia</taxon>
        <taxon>Chrysomeloidea</taxon>
        <taxon>Chrysomelidae</taxon>
        <taxon>Bruchinae</taxon>
        <taxon>Bruchini</taxon>
        <taxon>Acanthoscelides</taxon>
    </lineage>
</organism>
<comment type="caution">
    <text evidence="2">The sequence shown here is derived from an EMBL/GenBank/DDBJ whole genome shotgun (WGS) entry which is preliminary data.</text>
</comment>
<feature type="region of interest" description="Disordered" evidence="1">
    <location>
        <begin position="1"/>
        <end position="40"/>
    </location>
</feature>
<evidence type="ECO:0000256" key="1">
    <source>
        <dbReference type="SAM" id="MobiDB-lite"/>
    </source>
</evidence>
<dbReference type="OrthoDB" id="6771745at2759"/>
<name>A0A9P0NU24_ACAOB</name>
<gene>
    <name evidence="2" type="ORF">ACAOBT_LOCUS1473</name>
</gene>
<evidence type="ECO:0000313" key="2">
    <source>
        <dbReference type="EMBL" id="CAH1956257.1"/>
    </source>
</evidence>
<proteinExistence type="predicted"/>
<sequence length="173" mass="19488">MTTQATPTTTTDNVDPSLKTPRGGPGKGAKAKRNQDYRRKKNQETYAAILAGIFQRLKIKDLTSVPQVQLPSDNHSVTVPVTFKYVPHIVDRVWDTMEAVGTRPFAQWNTPQNKQIFQKGMLILCEAKLCYAQRAHIDKPDEDLPSKKLYNTEELNDLNNMAEGATITARHTH</sequence>
<accession>A0A9P0NU24</accession>
<protein>
    <submittedName>
        <fullName evidence="2">Uncharacterized protein</fullName>
    </submittedName>
</protein>
<reference evidence="2" key="1">
    <citation type="submission" date="2022-03" db="EMBL/GenBank/DDBJ databases">
        <authorList>
            <person name="Sayadi A."/>
        </authorList>
    </citation>
    <scope>NUCLEOTIDE SEQUENCE</scope>
</reference>